<evidence type="ECO:0000256" key="2">
    <source>
        <dbReference type="SAM" id="MobiDB-lite"/>
    </source>
</evidence>
<sequence>MELNLRILQNETNFKDVEKKIFRIVCKQAQTALKKLLEDIDQAIMENRDKDKFKLKDIKKRTIDTLFGEVTIERRYYKDSNDEFRFLLDEYLNLPANERQSPALKEIALDLVQELPYRKAADKIDNILETSASHTAIFNWVQREGEKLSKEAETKQLDFFRDGLIPDDKDEDRKEIEHLFVEADGIHIPLQNDEKEKGELKLGMSYQGWEKRHPMSDEYNLTGKKYYGGVFSSDEFWKETAAEMYEDYAFSNGSISVLCGDGAEWITTGNEYIPQGQVRFLDEYHLNQKFFRKLGRSEFVPKLLDNIEENDIDKLRENLKKARQYRHKEKDKKKVDQLKKYLLKNWEFIRDKKQKQKKENLGLPEEIRGSGSNGI</sequence>
<dbReference type="InterPro" id="IPR009620">
    <property type="entry name" value="UPF0236"/>
</dbReference>
<accession>A0A2T5RGC1</accession>
<comment type="similarity">
    <text evidence="1">Belongs to the UPF0236 family.</text>
</comment>
<evidence type="ECO:0000313" key="3">
    <source>
        <dbReference type="EMBL" id="PTV93552.1"/>
    </source>
</evidence>
<evidence type="ECO:0000256" key="1">
    <source>
        <dbReference type="ARBA" id="ARBA00006539"/>
    </source>
</evidence>
<dbReference type="Pfam" id="PF06782">
    <property type="entry name" value="UPF0236"/>
    <property type="match status" value="1"/>
</dbReference>
<dbReference type="Proteomes" id="UP000244089">
    <property type="component" value="Unassembled WGS sequence"/>
</dbReference>
<reference evidence="3 4" key="1">
    <citation type="submission" date="2018-04" db="EMBL/GenBank/DDBJ databases">
        <title>Subsurface microbial communities from deep shales in Ohio and West Virginia, USA.</title>
        <authorList>
            <person name="Wrighton K."/>
        </authorList>
    </citation>
    <scope>NUCLEOTIDE SEQUENCE [LARGE SCALE GENOMIC DNA]</scope>
    <source>
        <strain evidence="3 4">WC1</strain>
    </source>
</reference>
<gene>
    <name evidence="3" type="ORF">C8C76_13925</name>
</gene>
<proteinExistence type="inferred from homology"/>
<feature type="region of interest" description="Disordered" evidence="2">
    <location>
        <begin position="354"/>
        <end position="375"/>
    </location>
</feature>
<dbReference type="NCBIfam" id="NF033529">
    <property type="entry name" value="transpos_ISLre2"/>
    <property type="match status" value="1"/>
</dbReference>
<organism evidence="3 4">
    <name type="scientific">Halanaerobium saccharolyticum</name>
    <dbReference type="NCBI Taxonomy" id="43595"/>
    <lineage>
        <taxon>Bacteria</taxon>
        <taxon>Bacillati</taxon>
        <taxon>Bacillota</taxon>
        <taxon>Clostridia</taxon>
        <taxon>Halanaerobiales</taxon>
        <taxon>Halanaerobiaceae</taxon>
        <taxon>Halanaerobium</taxon>
    </lineage>
</organism>
<feature type="compositionally biased region" description="Basic and acidic residues" evidence="2">
    <location>
        <begin position="354"/>
        <end position="368"/>
    </location>
</feature>
<dbReference type="RefSeq" id="WP_108142227.1">
    <property type="nucleotide sequence ID" value="NZ_QAXS01000039.1"/>
</dbReference>
<protein>
    <submittedName>
        <fullName evidence="3">Uncharacterized protein UPF0236</fullName>
    </submittedName>
</protein>
<evidence type="ECO:0000313" key="4">
    <source>
        <dbReference type="Proteomes" id="UP000244089"/>
    </source>
</evidence>
<dbReference type="EMBL" id="QAXS01000039">
    <property type="protein sequence ID" value="PTV93552.1"/>
    <property type="molecule type" value="Genomic_DNA"/>
</dbReference>
<dbReference type="AlphaFoldDB" id="A0A2T5RGC1"/>
<dbReference type="OrthoDB" id="1719576at2"/>
<comment type="caution">
    <text evidence="3">The sequence shown here is derived from an EMBL/GenBank/DDBJ whole genome shotgun (WGS) entry which is preliminary data.</text>
</comment>
<name>A0A2T5RGC1_9FIRM</name>